<feature type="compositionally biased region" description="Basic and acidic residues" evidence="5">
    <location>
        <begin position="53"/>
        <end position="65"/>
    </location>
</feature>
<evidence type="ECO:0000256" key="4">
    <source>
        <dbReference type="ARBA" id="ARBA00023128"/>
    </source>
</evidence>
<name>G4T8S5_SERID</name>
<reference evidence="6 7" key="1">
    <citation type="journal article" date="2011" name="PLoS Pathog.">
        <title>Endophytic Life Strategies Decoded by Genome and Transcriptome Analyses of the Mutualistic Root Symbiont Piriformospora indica.</title>
        <authorList>
            <person name="Zuccaro A."/>
            <person name="Lahrmann U."/>
            <person name="Guldener U."/>
            <person name="Langen G."/>
            <person name="Pfiffi S."/>
            <person name="Biedenkopf D."/>
            <person name="Wong P."/>
            <person name="Samans B."/>
            <person name="Grimm C."/>
            <person name="Basiewicz M."/>
            <person name="Murat C."/>
            <person name="Martin F."/>
            <person name="Kogel K.H."/>
        </authorList>
    </citation>
    <scope>NUCLEOTIDE SEQUENCE [LARGE SCALE GENOMIC DNA]</scope>
    <source>
        <strain evidence="6 7">DSM 11827</strain>
    </source>
</reference>
<dbReference type="OrthoDB" id="16535at2759"/>
<dbReference type="eggNOG" id="KOG3281">
    <property type="taxonomic scope" value="Eukaryota"/>
</dbReference>
<proteinExistence type="inferred from homology"/>
<feature type="region of interest" description="Disordered" evidence="5">
    <location>
        <begin position="53"/>
        <end position="93"/>
    </location>
</feature>
<evidence type="ECO:0000256" key="2">
    <source>
        <dbReference type="ARBA" id="ARBA00009116"/>
    </source>
</evidence>
<protein>
    <recommendedName>
        <fullName evidence="8">ATP11-domain-containing protein</fullName>
    </recommendedName>
</protein>
<keyword evidence="3" id="KW-0809">Transit peptide</keyword>
<comment type="subcellular location">
    <subcellularLocation>
        <location evidence="1">Mitochondrion</location>
    </subcellularLocation>
</comment>
<keyword evidence="4" id="KW-0496">Mitochondrion</keyword>
<evidence type="ECO:0000313" key="7">
    <source>
        <dbReference type="Proteomes" id="UP000007148"/>
    </source>
</evidence>
<accession>G4T8S5</accession>
<dbReference type="Pfam" id="PF06644">
    <property type="entry name" value="ATP11"/>
    <property type="match status" value="1"/>
</dbReference>
<evidence type="ECO:0000256" key="3">
    <source>
        <dbReference type="ARBA" id="ARBA00022946"/>
    </source>
</evidence>
<organism evidence="6 7">
    <name type="scientific">Serendipita indica (strain DSM 11827)</name>
    <name type="common">Root endophyte fungus</name>
    <name type="synonym">Piriformospora indica</name>
    <dbReference type="NCBI Taxonomy" id="1109443"/>
    <lineage>
        <taxon>Eukaryota</taxon>
        <taxon>Fungi</taxon>
        <taxon>Dikarya</taxon>
        <taxon>Basidiomycota</taxon>
        <taxon>Agaricomycotina</taxon>
        <taxon>Agaricomycetes</taxon>
        <taxon>Sebacinales</taxon>
        <taxon>Serendipitaceae</taxon>
        <taxon>Serendipita</taxon>
    </lineage>
</organism>
<dbReference type="PANTHER" id="PTHR13126:SF0">
    <property type="entry name" value="ATP SYNTHASE MITOCHONDRIAL F1 COMPLEX ASSEMBLY FACTOR 1"/>
    <property type="match status" value="1"/>
</dbReference>
<sequence length="316" mass="36028">MQRLRLIPRPTVLRFNWNVRPIRLQSTYQERYAEKLKQKLDELGLKDIEEYRSKTKESVDVKPVEPLEAFPKGPTSKKASPNPRKDSSPVTPLSDIMDLGRILQTPHTSEQIGALWTTYHTAKATQGKGFLSAVIPRETYESFLPAAKKYPSFILPVPRPEAQVELKEGEESHRTPYEFFYMEWGHHSAPPVPNSDPFANAKPPQHSPNPPCTTVIFTPLQEYKLRQAYALPHLVLTHYTDLAQSHGLVLMRGELTASTNDPGRFLMTPSTAQLLAFGLQQYYLPKSDNRHAKLLTTFHENPEQFSWEELISASQL</sequence>
<dbReference type="InParanoid" id="G4T8S5"/>
<evidence type="ECO:0000256" key="5">
    <source>
        <dbReference type="SAM" id="MobiDB-lite"/>
    </source>
</evidence>
<dbReference type="HOGENOM" id="CLU_054226_0_0_1"/>
<evidence type="ECO:0008006" key="8">
    <source>
        <dbReference type="Google" id="ProtNLM"/>
    </source>
</evidence>
<dbReference type="InterPro" id="IPR010591">
    <property type="entry name" value="ATP11"/>
</dbReference>
<evidence type="ECO:0000256" key="1">
    <source>
        <dbReference type="ARBA" id="ARBA00004173"/>
    </source>
</evidence>
<dbReference type="STRING" id="1109443.G4T8S5"/>
<dbReference type="Proteomes" id="UP000007148">
    <property type="component" value="Unassembled WGS sequence"/>
</dbReference>
<comment type="caution">
    <text evidence="6">The sequence shown here is derived from an EMBL/GenBank/DDBJ whole genome shotgun (WGS) entry which is preliminary data.</text>
</comment>
<dbReference type="GO" id="GO:0033615">
    <property type="term" value="P:mitochondrial proton-transporting ATP synthase complex assembly"/>
    <property type="evidence" value="ECO:0007669"/>
    <property type="project" value="TreeGrafter"/>
</dbReference>
<dbReference type="GO" id="GO:0005739">
    <property type="term" value="C:mitochondrion"/>
    <property type="evidence" value="ECO:0007669"/>
    <property type="project" value="UniProtKB-SubCell"/>
</dbReference>
<dbReference type="OMA" id="FLQWGFH"/>
<dbReference type="FunCoup" id="G4T8S5">
    <property type="interactions" value="209"/>
</dbReference>
<keyword evidence="7" id="KW-1185">Reference proteome</keyword>
<evidence type="ECO:0000313" key="6">
    <source>
        <dbReference type="EMBL" id="CCA67717.1"/>
    </source>
</evidence>
<dbReference type="EMBL" id="CAFZ01000018">
    <property type="protein sequence ID" value="CCA67717.1"/>
    <property type="molecule type" value="Genomic_DNA"/>
</dbReference>
<dbReference type="PANTHER" id="PTHR13126">
    <property type="entry name" value="CHAPERONE ATP11"/>
    <property type="match status" value="1"/>
</dbReference>
<comment type="similarity">
    <text evidence="2">Belongs to the ATP11 family.</text>
</comment>
<dbReference type="AlphaFoldDB" id="G4T8S5"/>
<gene>
    <name evidence="6" type="ORF">PIIN_01544</name>
</gene>